<feature type="region of interest" description="Disordered" evidence="1">
    <location>
        <begin position="40"/>
        <end position="105"/>
    </location>
</feature>
<feature type="compositionally biased region" description="Low complexity" evidence="1">
    <location>
        <begin position="50"/>
        <end position="61"/>
    </location>
</feature>
<feature type="compositionally biased region" description="Basic and acidic residues" evidence="1">
    <location>
        <begin position="75"/>
        <end position="90"/>
    </location>
</feature>
<comment type="caution">
    <text evidence="2">The sequence shown here is derived from an EMBL/GenBank/DDBJ whole genome shotgun (WGS) entry which is preliminary data.</text>
</comment>
<evidence type="ECO:0000313" key="2">
    <source>
        <dbReference type="EMBL" id="GDY68128.1"/>
    </source>
</evidence>
<gene>
    <name evidence="2" type="ORF">SAV14893_075210</name>
</gene>
<name>A0A4D4M8H2_STRAX</name>
<protein>
    <recommendedName>
        <fullName evidence="4">PPM-type phosphatase domain-containing protein</fullName>
    </recommendedName>
</protein>
<evidence type="ECO:0000256" key="1">
    <source>
        <dbReference type="SAM" id="MobiDB-lite"/>
    </source>
</evidence>
<dbReference type="EMBL" id="BJHX01000001">
    <property type="protein sequence ID" value="GDY68128.1"/>
    <property type="molecule type" value="Genomic_DNA"/>
</dbReference>
<accession>A0A4D4M8H2</accession>
<dbReference type="Proteomes" id="UP000302139">
    <property type="component" value="Unassembled WGS sequence"/>
</dbReference>
<reference evidence="2 3" key="1">
    <citation type="submission" date="2019-04" db="EMBL/GenBank/DDBJ databases">
        <title>Draft genome sequences of Streptomyces avermitilis NBRC 14893.</title>
        <authorList>
            <person name="Komaki H."/>
            <person name="Tamura T."/>
            <person name="Hosoyama A."/>
        </authorList>
    </citation>
    <scope>NUCLEOTIDE SEQUENCE [LARGE SCALE GENOMIC DNA]</scope>
    <source>
        <strain evidence="2 3">NBRC 14893</strain>
    </source>
</reference>
<dbReference type="AlphaFoldDB" id="A0A4D4M8H2"/>
<sequence length="105" mass="10581">MSDEPGRTLTALHDELLAHVGGRLHDDAALLLLRKPAVPVPASDAGCGSGSRSVPSRSRSSAEGAPGGGSQAADVVKREVKREVGLDGRRGGGCRSGAFVAGARP</sequence>
<organism evidence="2 3">
    <name type="scientific">Streptomyces avermitilis</name>
    <dbReference type="NCBI Taxonomy" id="33903"/>
    <lineage>
        <taxon>Bacteria</taxon>
        <taxon>Bacillati</taxon>
        <taxon>Actinomycetota</taxon>
        <taxon>Actinomycetes</taxon>
        <taxon>Kitasatosporales</taxon>
        <taxon>Streptomycetaceae</taxon>
        <taxon>Streptomyces</taxon>
    </lineage>
</organism>
<evidence type="ECO:0008006" key="4">
    <source>
        <dbReference type="Google" id="ProtNLM"/>
    </source>
</evidence>
<proteinExistence type="predicted"/>
<evidence type="ECO:0000313" key="3">
    <source>
        <dbReference type="Proteomes" id="UP000302139"/>
    </source>
</evidence>